<proteinExistence type="predicted"/>
<dbReference type="Proteomes" id="UP001218188">
    <property type="component" value="Unassembled WGS sequence"/>
</dbReference>
<dbReference type="AlphaFoldDB" id="A0AAD6WND1"/>
<sequence length="723" mass="78949">MNPVRYGWAEASKWGEVFFGLAVRSASSSSSSDGQTTETVRVRGFEQQRAEVNLEAIPGLAVREEHKAIDSIRASVCVTLCLSCRDVNYVEQLLAVGSESMFERMRRGWKSTRRKLAGFATFRTELFRGKTWADENAHAGSGVARLVKHTLLSNRWRNATKARRVLEAKRRESCPYFWGGDANPGQKEGGKSTPNDGQTVGEVPVVVNFKSTIGDMGLGLSRWRLSSPRALRRVGPDHIGAKCADSVRPQQRQRGTVPARWQLCRRASAIGSTLTACARSGRRQAEGAGVYAEVQGILGSQALVLPDRSICAGTPADVVATAHVCLVEVSGSTRLLDAVAGLCPLWFRASDPHVPAIPARRPMCEVCQPDRKTSCAPSTTRFSIRYPLEPRLLWVGVQTGRAWSTTRNAWECMDNETRREDFVIHADGASRRGRAGQIAGGRALVGATGVYEAAISSRARDAFTVRVGGLCSFAHQSPSRLVFSCDVRLPDLKTSRAEPDPLSLGEVEAGSGRLRRTPDRRWRCRAARRRGDGPPEWEYPAFKTKQREWDAERLRDVDDGWICPILRLCVLHRRRAVRAAGAGSGRAVPAITYAAHGVFAQALVRRGLLHAHDLALERCVYTMEAVQFGGRKSHIDSDSERYTRVARRIAYAYGGAPRRGDCGRGAIRNLVGAGGAYAAVIYSSMRQGGLAGCGCAYSTRGGVLCHCVASHIQAIGIFSDCRS</sequence>
<name>A0AAD6WND1_9AGAR</name>
<comment type="caution">
    <text evidence="2">The sequence shown here is derived from an EMBL/GenBank/DDBJ whole genome shotgun (WGS) entry which is preliminary data.</text>
</comment>
<accession>A0AAD6WND1</accession>
<reference evidence="2" key="1">
    <citation type="submission" date="2023-03" db="EMBL/GenBank/DDBJ databases">
        <title>Massive genome expansion in bonnet fungi (Mycena s.s.) driven by repeated elements and novel gene families across ecological guilds.</title>
        <authorList>
            <consortium name="Lawrence Berkeley National Laboratory"/>
            <person name="Harder C.B."/>
            <person name="Miyauchi S."/>
            <person name="Viragh M."/>
            <person name="Kuo A."/>
            <person name="Thoen E."/>
            <person name="Andreopoulos B."/>
            <person name="Lu D."/>
            <person name="Skrede I."/>
            <person name="Drula E."/>
            <person name="Henrissat B."/>
            <person name="Morin E."/>
            <person name="Kohler A."/>
            <person name="Barry K."/>
            <person name="LaButti K."/>
            <person name="Morin E."/>
            <person name="Salamov A."/>
            <person name="Lipzen A."/>
            <person name="Mereny Z."/>
            <person name="Hegedus B."/>
            <person name="Baldrian P."/>
            <person name="Stursova M."/>
            <person name="Weitz H."/>
            <person name="Taylor A."/>
            <person name="Grigoriev I.V."/>
            <person name="Nagy L.G."/>
            <person name="Martin F."/>
            <person name="Kauserud H."/>
        </authorList>
    </citation>
    <scope>NUCLEOTIDE SEQUENCE</scope>
    <source>
        <strain evidence="2">CBHHK200</strain>
    </source>
</reference>
<protein>
    <submittedName>
        <fullName evidence="2">Uncharacterized protein</fullName>
    </submittedName>
</protein>
<keyword evidence="3" id="KW-1185">Reference proteome</keyword>
<organism evidence="2 3">
    <name type="scientific">Mycena alexandri</name>
    <dbReference type="NCBI Taxonomy" id="1745969"/>
    <lineage>
        <taxon>Eukaryota</taxon>
        <taxon>Fungi</taxon>
        <taxon>Dikarya</taxon>
        <taxon>Basidiomycota</taxon>
        <taxon>Agaricomycotina</taxon>
        <taxon>Agaricomycetes</taxon>
        <taxon>Agaricomycetidae</taxon>
        <taxon>Agaricales</taxon>
        <taxon>Marasmiineae</taxon>
        <taxon>Mycenaceae</taxon>
        <taxon>Mycena</taxon>
    </lineage>
</organism>
<evidence type="ECO:0000313" key="2">
    <source>
        <dbReference type="EMBL" id="KAJ7019010.1"/>
    </source>
</evidence>
<feature type="region of interest" description="Disordered" evidence="1">
    <location>
        <begin position="179"/>
        <end position="199"/>
    </location>
</feature>
<evidence type="ECO:0000313" key="3">
    <source>
        <dbReference type="Proteomes" id="UP001218188"/>
    </source>
</evidence>
<evidence type="ECO:0000256" key="1">
    <source>
        <dbReference type="SAM" id="MobiDB-lite"/>
    </source>
</evidence>
<dbReference type="EMBL" id="JARJCM010000311">
    <property type="protein sequence ID" value="KAJ7019010.1"/>
    <property type="molecule type" value="Genomic_DNA"/>
</dbReference>
<gene>
    <name evidence="2" type="ORF">C8F04DRAFT_1324583</name>
</gene>